<feature type="domain" description="CDC20/Fizzy WD40" evidence="9">
    <location>
        <begin position="107"/>
        <end position="394"/>
    </location>
</feature>
<name>A0AAU9ISZ1_9CILI</name>
<dbReference type="Gene3D" id="2.130.10.10">
    <property type="entry name" value="YVTN repeat-like/Quinoprotein amine dehydrogenase"/>
    <property type="match status" value="1"/>
</dbReference>
<dbReference type="SUPFAM" id="SSF50978">
    <property type="entry name" value="WD40 repeat-like"/>
    <property type="match status" value="1"/>
</dbReference>
<dbReference type="Pfam" id="PF24807">
    <property type="entry name" value="WD40_CDC20-Fz"/>
    <property type="match status" value="1"/>
</dbReference>
<keyword evidence="11" id="KW-1185">Reference proteome</keyword>
<dbReference type="CDD" id="cd00200">
    <property type="entry name" value="WD40"/>
    <property type="match status" value="1"/>
</dbReference>
<evidence type="ECO:0000256" key="1">
    <source>
        <dbReference type="ARBA" id="ARBA00006445"/>
    </source>
</evidence>
<dbReference type="GO" id="GO:0031145">
    <property type="term" value="P:anaphase-promoting complex-dependent catabolic process"/>
    <property type="evidence" value="ECO:0007669"/>
    <property type="project" value="TreeGrafter"/>
</dbReference>
<comment type="similarity">
    <text evidence="1">Belongs to the WD repeat CDC20/Fizzy family.</text>
</comment>
<gene>
    <name evidence="10" type="ORF">BSTOLATCC_MIC15662</name>
</gene>
<evidence type="ECO:0000256" key="8">
    <source>
        <dbReference type="SAM" id="MobiDB-lite"/>
    </source>
</evidence>
<dbReference type="GO" id="GO:0051301">
    <property type="term" value="P:cell division"/>
    <property type="evidence" value="ECO:0007669"/>
    <property type="project" value="UniProtKB-KW"/>
</dbReference>
<dbReference type="InterPro" id="IPR019775">
    <property type="entry name" value="WD40_repeat_CS"/>
</dbReference>
<dbReference type="InterPro" id="IPR015943">
    <property type="entry name" value="WD40/YVTN_repeat-like_dom_sf"/>
</dbReference>
<dbReference type="PANTHER" id="PTHR19918:SF8">
    <property type="entry name" value="FI02843P"/>
    <property type="match status" value="1"/>
</dbReference>
<dbReference type="AlphaFoldDB" id="A0AAU9ISZ1"/>
<evidence type="ECO:0000256" key="2">
    <source>
        <dbReference type="ARBA" id="ARBA00022574"/>
    </source>
</evidence>
<evidence type="ECO:0000259" key="9">
    <source>
        <dbReference type="Pfam" id="PF24807"/>
    </source>
</evidence>
<dbReference type="GO" id="GO:0010997">
    <property type="term" value="F:anaphase-promoting complex binding"/>
    <property type="evidence" value="ECO:0007669"/>
    <property type="project" value="InterPro"/>
</dbReference>
<dbReference type="InterPro" id="IPR001680">
    <property type="entry name" value="WD40_rpt"/>
</dbReference>
<evidence type="ECO:0000313" key="11">
    <source>
        <dbReference type="Proteomes" id="UP001162131"/>
    </source>
</evidence>
<feature type="region of interest" description="Disordered" evidence="8">
    <location>
        <begin position="1"/>
        <end position="36"/>
    </location>
</feature>
<dbReference type="InterPro" id="IPR033010">
    <property type="entry name" value="Cdc20/Fizzy"/>
</dbReference>
<evidence type="ECO:0000256" key="6">
    <source>
        <dbReference type="ARBA" id="ARBA00023306"/>
    </source>
</evidence>
<reference evidence="10" key="1">
    <citation type="submission" date="2021-09" db="EMBL/GenBank/DDBJ databases">
        <authorList>
            <consortium name="AG Swart"/>
            <person name="Singh M."/>
            <person name="Singh A."/>
            <person name="Seah K."/>
            <person name="Emmerich C."/>
        </authorList>
    </citation>
    <scope>NUCLEOTIDE SEQUENCE</scope>
    <source>
        <strain evidence="10">ATCC30299</strain>
    </source>
</reference>
<feature type="compositionally biased region" description="Low complexity" evidence="8">
    <location>
        <begin position="13"/>
        <end position="31"/>
    </location>
</feature>
<dbReference type="InterPro" id="IPR036322">
    <property type="entry name" value="WD40_repeat_dom_sf"/>
</dbReference>
<evidence type="ECO:0000256" key="4">
    <source>
        <dbReference type="ARBA" id="ARBA00022737"/>
    </source>
</evidence>
<feature type="repeat" description="WD" evidence="7">
    <location>
        <begin position="233"/>
        <end position="274"/>
    </location>
</feature>
<dbReference type="Proteomes" id="UP001162131">
    <property type="component" value="Unassembled WGS sequence"/>
</dbReference>
<proteinExistence type="inferred from homology"/>
<keyword evidence="4" id="KW-0677">Repeat</keyword>
<evidence type="ECO:0000256" key="5">
    <source>
        <dbReference type="ARBA" id="ARBA00022776"/>
    </source>
</evidence>
<keyword evidence="6" id="KW-0131">Cell cycle</keyword>
<dbReference type="GO" id="GO:1990757">
    <property type="term" value="F:ubiquitin ligase activator activity"/>
    <property type="evidence" value="ECO:0007669"/>
    <property type="project" value="TreeGrafter"/>
</dbReference>
<accession>A0AAU9ISZ1</accession>
<keyword evidence="2 7" id="KW-0853">WD repeat</keyword>
<evidence type="ECO:0000256" key="7">
    <source>
        <dbReference type="PROSITE-ProRule" id="PRU00221"/>
    </source>
</evidence>
<dbReference type="PROSITE" id="PS50294">
    <property type="entry name" value="WD_REPEATS_REGION"/>
    <property type="match status" value="2"/>
</dbReference>
<sequence length="421" mass="46456">MHKRKYEHTPSYSTPSQSVARSSRSSSTHNSNKTDRYLNSRKIDYVPGFNISTSAYADNESSSLYSHLCYSDSTLTSNDAPLFRSTSTTCIPSASYRALPTQASRILDAPDILDDYYLNVLAWSDSNLLAVALRNRLYLWNAANGSVSQLLEYPADIITSVSWMKGGSCLAVGDSGHTIKLFDIDKSSEIRSISAHADRVSSLAWNGYVLSSGSRDASIIQHDLRIQNYFVKNQAHTQEVCGLKWNPEGTQLASGGNDNKLCLWELSSTTPQFTANEHTAAVKALAWCPWKANLLATGGGTADKQIKLWNSVTGSCIKSIDSESQVCGLEWNQHDKELLSAHGYSRNQLTLWRYPDMKKINDFMGHSARILCLAQNPEGSMVVSAGADETLRFWSIFESSIVKTSKPTVESPSRGMGYGQR</sequence>
<organism evidence="10 11">
    <name type="scientific">Blepharisma stoltei</name>
    <dbReference type="NCBI Taxonomy" id="1481888"/>
    <lineage>
        <taxon>Eukaryota</taxon>
        <taxon>Sar</taxon>
        <taxon>Alveolata</taxon>
        <taxon>Ciliophora</taxon>
        <taxon>Postciliodesmatophora</taxon>
        <taxon>Heterotrichea</taxon>
        <taxon>Heterotrichida</taxon>
        <taxon>Blepharismidae</taxon>
        <taxon>Blepharisma</taxon>
    </lineage>
</organism>
<protein>
    <recommendedName>
        <fullName evidence="9">CDC20/Fizzy WD40 domain-containing protein</fullName>
    </recommendedName>
</protein>
<evidence type="ECO:0000313" key="10">
    <source>
        <dbReference type="EMBL" id="CAG9316227.1"/>
    </source>
</evidence>
<dbReference type="SMART" id="SM00320">
    <property type="entry name" value="WD40"/>
    <property type="match status" value="7"/>
</dbReference>
<dbReference type="PANTHER" id="PTHR19918">
    <property type="entry name" value="CELL DIVISION CYCLE 20 CDC20 FIZZY -RELATED"/>
    <property type="match status" value="1"/>
</dbReference>
<keyword evidence="3" id="KW-0132">Cell division</keyword>
<keyword evidence="5" id="KW-0498">Mitosis</keyword>
<feature type="repeat" description="WD" evidence="7">
    <location>
        <begin position="363"/>
        <end position="404"/>
    </location>
</feature>
<dbReference type="PROSITE" id="PS50082">
    <property type="entry name" value="WD_REPEATS_2"/>
    <property type="match status" value="2"/>
</dbReference>
<dbReference type="GO" id="GO:1905786">
    <property type="term" value="P:positive regulation of anaphase-promoting complex-dependent catabolic process"/>
    <property type="evidence" value="ECO:0007669"/>
    <property type="project" value="TreeGrafter"/>
</dbReference>
<dbReference type="PROSITE" id="PS00678">
    <property type="entry name" value="WD_REPEATS_1"/>
    <property type="match status" value="1"/>
</dbReference>
<dbReference type="GO" id="GO:0005680">
    <property type="term" value="C:anaphase-promoting complex"/>
    <property type="evidence" value="ECO:0007669"/>
    <property type="project" value="TreeGrafter"/>
</dbReference>
<dbReference type="EMBL" id="CAJZBQ010000015">
    <property type="protein sequence ID" value="CAG9316227.1"/>
    <property type="molecule type" value="Genomic_DNA"/>
</dbReference>
<comment type="caution">
    <text evidence="10">The sequence shown here is derived from an EMBL/GenBank/DDBJ whole genome shotgun (WGS) entry which is preliminary data.</text>
</comment>
<evidence type="ECO:0000256" key="3">
    <source>
        <dbReference type="ARBA" id="ARBA00022618"/>
    </source>
</evidence>
<dbReference type="InterPro" id="IPR056150">
    <property type="entry name" value="WD40_CDC20-Fz"/>
</dbReference>